<proteinExistence type="predicted"/>
<accession>A0A327R300</accession>
<evidence type="ECO:0000313" key="2">
    <source>
        <dbReference type="Proteomes" id="UP000248703"/>
    </source>
</evidence>
<dbReference type="Pfam" id="PF13585">
    <property type="entry name" value="CHU_C"/>
    <property type="match status" value="1"/>
</dbReference>
<name>A0A327R300_9FLAO</name>
<feature type="non-terminal residue" evidence="1">
    <location>
        <position position="1"/>
    </location>
</feature>
<gene>
    <name evidence="1" type="ORF">LY08_02719</name>
</gene>
<protein>
    <submittedName>
        <fullName evidence="1">Gliding motility-associated-like protein</fullName>
    </submittedName>
</protein>
<dbReference type="EMBL" id="QLLO01000019">
    <property type="protein sequence ID" value="RAJ11209.1"/>
    <property type="molecule type" value="Genomic_DNA"/>
</dbReference>
<keyword evidence="2" id="KW-1185">Reference proteome</keyword>
<comment type="caution">
    <text evidence="1">The sequence shown here is derived from an EMBL/GenBank/DDBJ whole genome shotgun (WGS) entry which is preliminary data.</text>
</comment>
<dbReference type="AlphaFoldDB" id="A0A327R300"/>
<dbReference type="Proteomes" id="UP000248703">
    <property type="component" value="Unassembled WGS sequence"/>
</dbReference>
<evidence type="ECO:0000313" key="1">
    <source>
        <dbReference type="EMBL" id="RAJ11209.1"/>
    </source>
</evidence>
<sequence>SIVYEVCPNATVPITISAEAVNYTTSEVSIKWYNEGVEVVGQTGLDLPTVLTQGTYSIEVTFNDTGCSSTTDVFVSELETCVIPQGISPNGDGFNDNFDLSSYDVQLLEIYNRNGRLVYSKENYSMEWEGQSNDGEMLPVGTYYYVMKYQGTKTKAAWVYINR</sequence>
<dbReference type="Gene3D" id="2.60.40.4070">
    <property type="match status" value="1"/>
</dbReference>
<dbReference type="NCBIfam" id="TIGR04131">
    <property type="entry name" value="Bac_Flav_CTERM"/>
    <property type="match status" value="1"/>
</dbReference>
<reference evidence="1 2" key="1">
    <citation type="submission" date="2018-06" db="EMBL/GenBank/DDBJ databases">
        <title>Genomic Encyclopedia of Archaeal and Bacterial Type Strains, Phase II (KMG-II): from individual species to whole genera.</title>
        <authorList>
            <person name="Goeker M."/>
        </authorList>
    </citation>
    <scope>NUCLEOTIDE SEQUENCE [LARGE SCALE GENOMIC DNA]</scope>
    <source>
        <strain evidence="1 2">DSM 24464</strain>
    </source>
</reference>
<dbReference type="RefSeq" id="WP_146603234.1">
    <property type="nucleotide sequence ID" value="NZ_QLLO01000019.1"/>
</dbReference>
<dbReference type="InterPro" id="IPR026341">
    <property type="entry name" value="T9SS_type_B"/>
</dbReference>
<organism evidence="1 2">
    <name type="scientific">Olleya aquimaris</name>
    <dbReference type="NCBI Taxonomy" id="639310"/>
    <lineage>
        <taxon>Bacteria</taxon>
        <taxon>Pseudomonadati</taxon>
        <taxon>Bacteroidota</taxon>
        <taxon>Flavobacteriia</taxon>
        <taxon>Flavobacteriales</taxon>
        <taxon>Flavobacteriaceae</taxon>
    </lineage>
</organism>
<dbReference type="OrthoDB" id="1488818at2"/>